<keyword evidence="1 2" id="KW-0535">Nitrogen fixation</keyword>
<sequence>MEVQNSTKDRYISFCDIECDKNADKLIAMLDGHLEAGSGSEQWRVYFSKKRAEQKQMGRDNLNLIGNQINPLYEYFDECDDEAAQDLLYQLEQECC</sequence>
<comment type="similarity">
    <text evidence="2">Belongs to the CowN family.</text>
</comment>
<reference evidence="3 4" key="1">
    <citation type="submission" date="2019-03" db="EMBL/GenBank/DDBJ databases">
        <title>Genomic Encyclopedia of Archaeal and Bacterial Type Strains, Phase II (KMG-II): from individual species to whole genera.</title>
        <authorList>
            <person name="Goeker M."/>
        </authorList>
    </citation>
    <scope>NUCLEOTIDE SEQUENCE [LARGE SCALE GENOMIC DNA]</scope>
    <source>
        <strain evidence="3 4">DSM 15388</strain>
    </source>
</reference>
<accession>A0A4R3I110</accession>
<dbReference type="HAMAP" id="MF_02117">
    <property type="entry name" value="CowN"/>
    <property type="match status" value="1"/>
</dbReference>
<gene>
    <name evidence="2" type="primary">cowN</name>
    <name evidence="3" type="ORF">BCF53_11439</name>
</gene>
<comment type="function">
    <text evidence="2">Is required to sustain N(2)-dependent growth in the presence of low levels of carbon monoxide (CO). Probably acts by protecting the N(2) fixation ability of the nitrogenase complex, which is inactivated in the presence of CO.</text>
</comment>
<dbReference type="AlphaFoldDB" id="A0A4R3I110"/>
<dbReference type="NCBIfam" id="NF033689">
    <property type="entry name" value="N2Fix_CO_CowN"/>
    <property type="match status" value="1"/>
</dbReference>
<evidence type="ECO:0000256" key="2">
    <source>
        <dbReference type="HAMAP-Rule" id="MF_02117"/>
    </source>
</evidence>
<dbReference type="EMBL" id="SLZR01000014">
    <property type="protein sequence ID" value="TCS38874.1"/>
    <property type="molecule type" value="Genomic_DNA"/>
</dbReference>
<dbReference type="RefSeq" id="WP_132702646.1">
    <property type="nucleotide sequence ID" value="NZ_SLZR01000014.1"/>
</dbReference>
<dbReference type="InterPro" id="IPR024899">
    <property type="entry name" value="CowN"/>
</dbReference>
<dbReference type="Proteomes" id="UP000295793">
    <property type="component" value="Unassembled WGS sequence"/>
</dbReference>
<keyword evidence="4" id="KW-1185">Reference proteome</keyword>
<evidence type="ECO:0000313" key="4">
    <source>
        <dbReference type="Proteomes" id="UP000295793"/>
    </source>
</evidence>
<comment type="caution">
    <text evidence="3">The sequence shown here is derived from an EMBL/GenBank/DDBJ whole genome shotgun (WGS) entry which is preliminary data.</text>
</comment>
<proteinExistence type="inferred from homology"/>
<evidence type="ECO:0000256" key="1">
    <source>
        <dbReference type="ARBA" id="ARBA00023231"/>
    </source>
</evidence>
<protein>
    <recommendedName>
        <fullName evidence="2">N(2)-fixation sustaining protein CowN</fullName>
    </recommendedName>
    <alternativeName>
        <fullName evidence="2">CO weal-nitrogenase</fullName>
    </alternativeName>
</protein>
<organism evidence="3 4">
    <name type="scientific">Reinekea marinisedimentorum</name>
    <dbReference type="NCBI Taxonomy" id="230495"/>
    <lineage>
        <taxon>Bacteria</taxon>
        <taxon>Pseudomonadati</taxon>
        <taxon>Pseudomonadota</taxon>
        <taxon>Gammaproteobacteria</taxon>
        <taxon>Oceanospirillales</taxon>
        <taxon>Saccharospirillaceae</taxon>
        <taxon>Reinekea</taxon>
    </lineage>
</organism>
<name>A0A4R3I110_9GAMM</name>
<dbReference type="OrthoDB" id="7689335at2"/>
<dbReference type="Pfam" id="PF20543">
    <property type="entry name" value="CowN"/>
    <property type="match status" value="1"/>
</dbReference>
<dbReference type="GO" id="GO:0009399">
    <property type="term" value="P:nitrogen fixation"/>
    <property type="evidence" value="ECO:0007669"/>
    <property type="project" value="UniProtKB-UniRule"/>
</dbReference>
<evidence type="ECO:0000313" key="3">
    <source>
        <dbReference type="EMBL" id="TCS38874.1"/>
    </source>
</evidence>